<dbReference type="Pfam" id="PF16302">
    <property type="entry name" value="DUF4944"/>
    <property type="match status" value="1"/>
</dbReference>
<comment type="caution">
    <text evidence="1">The sequence shown here is derived from an EMBL/GenBank/DDBJ whole genome shotgun (WGS) entry which is preliminary data.</text>
</comment>
<sequence length="153" mass="17835">MKKRLLIFFTPILLFILLLGSYIIYSHQNKPLFEGTSEDGTWKTMMTKSDKTSIGPNEYLDVYWQGHKEEEKKIIVKKIILKVDGKMYRDGEDYELSDYTGEELDGGGSKPDHISTFDFIPEDEIKNHDLTVQIKWTDGHREQTANIKMKENN</sequence>
<reference evidence="1 2" key="1">
    <citation type="submission" date="2023-01" db="EMBL/GenBank/DDBJ databases">
        <title>Bacillus changyiensis sp. nov., isolated from a coastal deposit.</title>
        <authorList>
            <person name="Xiao G."/>
            <person name="Lai Q."/>
            <person name="Hu Z."/>
            <person name="Shao Z."/>
        </authorList>
    </citation>
    <scope>NUCLEOTIDE SEQUENCE [LARGE SCALE GENOMIC DNA]</scope>
    <source>
        <strain evidence="1 2">CLL-7-23</strain>
    </source>
</reference>
<protein>
    <submittedName>
        <fullName evidence="1">DUF4944 domain-containing protein</fullName>
    </submittedName>
</protein>
<dbReference type="Proteomes" id="UP001211894">
    <property type="component" value="Unassembled WGS sequence"/>
</dbReference>
<dbReference type="RefSeq" id="WP_271340241.1">
    <property type="nucleotide sequence ID" value="NZ_JAQKAB010000004.1"/>
</dbReference>
<organism evidence="1 2">
    <name type="scientific">Bacillus changyiensis</name>
    <dbReference type="NCBI Taxonomy" id="3004103"/>
    <lineage>
        <taxon>Bacteria</taxon>
        <taxon>Bacillati</taxon>
        <taxon>Bacillota</taxon>
        <taxon>Bacilli</taxon>
        <taxon>Bacillales</taxon>
        <taxon>Bacillaceae</taxon>
        <taxon>Bacillus</taxon>
    </lineage>
</organism>
<gene>
    <name evidence="1" type="ORF">PJ311_07075</name>
</gene>
<keyword evidence="2" id="KW-1185">Reference proteome</keyword>
<dbReference type="InterPro" id="IPR032545">
    <property type="entry name" value="DUF4944"/>
</dbReference>
<proteinExistence type="predicted"/>
<name>A0ABT4X293_9BACI</name>
<evidence type="ECO:0000313" key="2">
    <source>
        <dbReference type="Proteomes" id="UP001211894"/>
    </source>
</evidence>
<evidence type="ECO:0000313" key="1">
    <source>
        <dbReference type="EMBL" id="MDA7026379.1"/>
    </source>
</evidence>
<dbReference type="EMBL" id="JAQKAB010000004">
    <property type="protein sequence ID" value="MDA7026379.1"/>
    <property type="molecule type" value="Genomic_DNA"/>
</dbReference>
<accession>A0ABT4X293</accession>